<gene>
    <name evidence="1" type="ORF">F511_45393</name>
</gene>
<organism evidence="1 2">
    <name type="scientific">Dorcoceras hygrometricum</name>
    <dbReference type="NCBI Taxonomy" id="472368"/>
    <lineage>
        <taxon>Eukaryota</taxon>
        <taxon>Viridiplantae</taxon>
        <taxon>Streptophyta</taxon>
        <taxon>Embryophyta</taxon>
        <taxon>Tracheophyta</taxon>
        <taxon>Spermatophyta</taxon>
        <taxon>Magnoliopsida</taxon>
        <taxon>eudicotyledons</taxon>
        <taxon>Gunneridae</taxon>
        <taxon>Pentapetalae</taxon>
        <taxon>asterids</taxon>
        <taxon>lamiids</taxon>
        <taxon>Lamiales</taxon>
        <taxon>Gesneriaceae</taxon>
        <taxon>Didymocarpoideae</taxon>
        <taxon>Trichosporeae</taxon>
        <taxon>Loxocarpinae</taxon>
        <taxon>Dorcoceras</taxon>
    </lineage>
</organism>
<dbReference type="EMBL" id="KV042233">
    <property type="protein sequence ID" value="KZV07123.1"/>
    <property type="molecule type" value="Genomic_DNA"/>
</dbReference>
<reference evidence="1 2" key="1">
    <citation type="journal article" date="2015" name="Proc. Natl. Acad. Sci. U.S.A.">
        <title>The resurrection genome of Boea hygrometrica: A blueprint for survival of dehydration.</title>
        <authorList>
            <person name="Xiao L."/>
            <person name="Yang G."/>
            <person name="Zhang L."/>
            <person name="Yang X."/>
            <person name="Zhao S."/>
            <person name="Ji Z."/>
            <person name="Zhou Q."/>
            <person name="Hu M."/>
            <person name="Wang Y."/>
            <person name="Chen M."/>
            <person name="Xu Y."/>
            <person name="Jin H."/>
            <person name="Xiao X."/>
            <person name="Hu G."/>
            <person name="Bao F."/>
            <person name="Hu Y."/>
            <person name="Wan P."/>
            <person name="Li L."/>
            <person name="Deng X."/>
            <person name="Kuang T."/>
            <person name="Xiang C."/>
            <person name="Zhu J.K."/>
            <person name="Oliver M.J."/>
            <person name="He Y."/>
        </authorList>
    </citation>
    <scope>NUCLEOTIDE SEQUENCE [LARGE SCALE GENOMIC DNA]</scope>
    <source>
        <strain evidence="2">cv. XS01</strain>
    </source>
</reference>
<protein>
    <submittedName>
        <fullName evidence="1">Uncharacterized protein</fullName>
    </submittedName>
</protein>
<name>A0A2Z7A3U0_9LAMI</name>
<dbReference type="Proteomes" id="UP000250235">
    <property type="component" value="Unassembled WGS sequence"/>
</dbReference>
<keyword evidence="2" id="KW-1185">Reference proteome</keyword>
<evidence type="ECO:0000313" key="2">
    <source>
        <dbReference type="Proteomes" id="UP000250235"/>
    </source>
</evidence>
<proteinExistence type="predicted"/>
<evidence type="ECO:0000313" key="1">
    <source>
        <dbReference type="EMBL" id="KZV07123.1"/>
    </source>
</evidence>
<accession>A0A2Z7A3U0</accession>
<sequence length="92" mass="10046">MRCCSLRAGGSTFAGSPLRIRALLRALAMRLQHERRPNVAQEVRCCWAMSAAVGAAVRRAWRDVARGCRAIFRVAAAPAGRRSGDIVTADFF</sequence>
<dbReference type="AlphaFoldDB" id="A0A2Z7A3U0"/>